<evidence type="ECO:0000313" key="3">
    <source>
        <dbReference type="EMBL" id="MAA12024.1"/>
    </source>
</evidence>
<feature type="coiled-coil region" evidence="1">
    <location>
        <begin position="36"/>
        <end position="210"/>
    </location>
</feature>
<proteinExistence type="predicted"/>
<feature type="region of interest" description="Disordered" evidence="2">
    <location>
        <begin position="398"/>
        <end position="429"/>
    </location>
</feature>
<dbReference type="AlphaFoldDB" id="A0A224YDH5"/>
<keyword evidence="1" id="KW-0175">Coiled coil</keyword>
<sequence>MDKPSPGCCDCCRPWFEKYIAFKKKIAERSDQIVRFLQLEQENKKLKEKLHEMRELTRMLRADCDRYKNEVFAKMAELDSLKQLASSRSAKLAHLTQERDEARRAQQEAQASLESCQATLKQYQALIEEQQEQAKAQPRSKSQENRVSVLEKRLQTCTQQAKQARSQNKKAMRWLRRFADVLKHPGSWTSAKLEKQVERLNSLLQAEDGDLQLGSSQLEAFLETCASSTQEITRSELIARIREMQVPNPLSPLPPSPEPYWSFGPDLEPLEPSDCVPLSPSSEMSPSAPSPMLRPSTEPSDHLPLVPSSESMQLKCLAWLELVPATPVSCALTEHVLPALLLEPELPTAAHDTITQVKLLESVSLLPNTEALKEASLSKDLSDVILPMLMPSAPVRLAPAASSSEPPVSSSQLAVSPSKPAPPPVSLAEPAPVSALLQPAPPVASSKPQPTSAIVLPEPGPPVSLMEKAPVPIIALSKPVQPASLKPMSTLVPTPPASSLDEEPALVIALLGQPPPPSLEEPASVIALSELTSSVASPEPEPASAAVLSESAQPMSSTEQESASVIALSKPAPPPPSLERPASVTAESDPALPVSSLKPEPASAVVPPEPAPPTFFIGMRGSISNIPATTRATCFIESSANIGD</sequence>
<feature type="region of interest" description="Disordered" evidence="2">
    <location>
        <begin position="247"/>
        <end position="266"/>
    </location>
</feature>
<feature type="compositionally biased region" description="Low complexity" evidence="2">
    <location>
        <begin position="536"/>
        <end position="552"/>
    </location>
</feature>
<reference evidence="3" key="1">
    <citation type="journal article" date="2017" name="Parasit. Vectors">
        <title>Sialotranscriptomics of Rhipicephalus zambeziensis reveals intricate expression profiles of secretory proteins and suggests tight temporal transcriptional regulation during blood-feeding.</title>
        <authorList>
            <person name="de Castro M.H."/>
            <person name="de Klerk D."/>
            <person name="Pienaar R."/>
            <person name="Rees D.J.G."/>
            <person name="Mans B.J."/>
        </authorList>
    </citation>
    <scope>NUCLEOTIDE SEQUENCE</scope>
    <source>
        <tissue evidence="3">Salivary glands</tissue>
    </source>
</reference>
<feature type="region of interest" description="Disordered" evidence="2">
    <location>
        <begin position="272"/>
        <end position="301"/>
    </location>
</feature>
<evidence type="ECO:0000256" key="1">
    <source>
        <dbReference type="SAM" id="Coils"/>
    </source>
</evidence>
<name>A0A224YDH5_9ACAR</name>
<organism evidence="3">
    <name type="scientific">Rhipicephalus zambeziensis</name>
    <dbReference type="NCBI Taxonomy" id="60191"/>
    <lineage>
        <taxon>Eukaryota</taxon>
        <taxon>Metazoa</taxon>
        <taxon>Ecdysozoa</taxon>
        <taxon>Arthropoda</taxon>
        <taxon>Chelicerata</taxon>
        <taxon>Arachnida</taxon>
        <taxon>Acari</taxon>
        <taxon>Parasitiformes</taxon>
        <taxon>Ixodida</taxon>
        <taxon>Ixodoidea</taxon>
        <taxon>Ixodidae</taxon>
        <taxon>Rhipicephalinae</taxon>
        <taxon>Rhipicephalus</taxon>
        <taxon>Rhipicephalus</taxon>
    </lineage>
</organism>
<accession>A0A224YDH5</accession>
<feature type="compositionally biased region" description="Polar residues" evidence="2">
    <location>
        <begin position="553"/>
        <end position="563"/>
    </location>
</feature>
<dbReference type="EMBL" id="GFPF01000878">
    <property type="protein sequence ID" value="MAA12024.1"/>
    <property type="molecule type" value="Transcribed_RNA"/>
</dbReference>
<feature type="region of interest" description="Disordered" evidence="2">
    <location>
        <begin position="536"/>
        <end position="606"/>
    </location>
</feature>
<evidence type="ECO:0000256" key="2">
    <source>
        <dbReference type="SAM" id="MobiDB-lite"/>
    </source>
</evidence>
<feature type="compositionally biased region" description="Pro residues" evidence="2">
    <location>
        <begin position="249"/>
        <end position="258"/>
    </location>
</feature>
<feature type="compositionally biased region" description="Low complexity" evidence="2">
    <location>
        <begin position="277"/>
        <end position="291"/>
    </location>
</feature>
<feature type="compositionally biased region" description="Low complexity" evidence="2">
    <location>
        <begin position="398"/>
        <end position="418"/>
    </location>
</feature>
<protein>
    <submittedName>
        <fullName evidence="3">Dentin sialophosphoprotein</fullName>
    </submittedName>
</protein>